<dbReference type="EC" id="3.4.11.-" evidence="9"/>
<comment type="caution">
    <text evidence="9">The sequence shown here is derived from an EMBL/GenBank/DDBJ whole genome shotgun (WGS) entry which is preliminary data.</text>
</comment>
<keyword evidence="5 9" id="KW-0378">Hydrolase</keyword>
<gene>
    <name evidence="9" type="ORF">ACFFJ3_19200</name>
</gene>
<keyword evidence="4 7" id="KW-0732">Signal</keyword>
<evidence type="ECO:0000256" key="3">
    <source>
        <dbReference type="ARBA" id="ARBA00022723"/>
    </source>
</evidence>
<keyword evidence="1 9" id="KW-0031">Aminopeptidase</keyword>
<feature type="chain" id="PRO_5045336752" evidence="7">
    <location>
        <begin position="27"/>
        <end position="359"/>
    </location>
</feature>
<keyword evidence="6" id="KW-0862">Zinc</keyword>
<feature type="domain" description="Peptidase M28" evidence="8">
    <location>
        <begin position="105"/>
        <end position="329"/>
    </location>
</feature>
<dbReference type="EMBL" id="JBHLXG010000021">
    <property type="protein sequence ID" value="MFC0228594.1"/>
    <property type="molecule type" value="Genomic_DNA"/>
</dbReference>
<evidence type="ECO:0000313" key="9">
    <source>
        <dbReference type="EMBL" id="MFC0228594.1"/>
    </source>
</evidence>
<sequence>MLSRYCLRVGLLIAALGSVVSVSVAAKPVKEAPMGQFAANQIRHIATYFPGRMAGSPAELLAAEYLKQQFIEMGYPADTRTFDARYLYTNKDTSENWRKISVTSVIASKNGDDPKQIIIMAHFDTYTPTSDNEVDNNLGGLTLQGVDDNASGVGVMLELAQRMKSIPTTYSLRFVAIGGEELKSLGAKNYLNRMTQEERDNTVLLINLDSLITGDRLYFHSGRNTAPEIAKQSRDRALSIAHRYGIDAAINPGSAEYPKGTGCCSDQKVFDEAKIPVMAVEATNWSLGEKDGYQQRAVSPNFPQGVTWHRPQYDNLQYLETHLPGRLEKRSHDTVQVLLPLIKELAQAYTETPLEKKNK</sequence>
<evidence type="ECO:0000256" key="7">
    <source>
        <dbReference type="SAM" id="SignalP"/>
    </source>
</evidence>
<name>A0ABV6EHX6_9GAMM</name>
<keyword evidence="2" id="KW-0645">Protease</keyword>
<dbReference type="InterPro" id="IPR007484">
    <property type="entry name" value="Peptidase_M28"/>
</dbReference>
<dbReference type="PANTHER" id="PTHR12147:SF56">
    <property type="entry name" value="AMINOPEPTIDASE YDR415C-RELATED"/>
    <property type="match status" value="1"/>
</dbReference>
<evidence type="ECO:0000259" key="8">
    <source>
        <dbReference type="Pfam" id="PF04389"/>
    </source>
</evidence>
<protein>
    <submittedName>
        <fullName evidence="9">Aminopeptidase</fullName>
        <ecNumber evidence="9">3.4.11.-</ecNumber>
    </submittedName>
</protein>
<keyword evidence="3" id="KW-0479">Metal-binding</keyword>
<evidence type="ECO:0000256" key="5">
    <source>
        <dbReference type="ARBA" id="ARBA00022801"/>
    </source>
</evidence>
<dbReference type="Gene3D" id="3.40.630.10">
    <property type="entry name" value="Zn peptidases"/>
    <property type="match status" value="1"/>
</dbReference>
<dbReference type="PANTHER" id="PTHR12147">
    <property type="entry name" value="METALLOPEPTIDASE M28 FAMILY MEMBER"/>
    <property type="match status" value="1"/>
</dbReference>
<organism evidence="9 10">
    <name type="scientific">Serratia aquatilis</name>
    <dbReference type="NCBI Taxonomy" id="1737515"/>
    <lineage>
        <taxon>Bacteria</taxon>
        <taxon>Pseudomonadati</taxon>
        <taxon>Pseudomonadota</taxon>
        <taxon>Gammaproteobacteria</taxon>
        <taxon>Enterobacterales</taxon>
        <taxon>Yersiniaceae</taxon>
        <taxon>Serratia</taxon>
    </lineage>
</organism>
<reference evidence="9 10" key="1">
    <citation type="submission" date="2024-09" db="EMBL/GenBank/DDBJ databases">
        <authorList>
            <person name="Sun Q."/>
            <person name="Mori K."/>
        </authorList>
    </citation>
    <scope>NUCLEOTIDE SEQUENCE [LARGE SCALE GENOMIC DNA]</scope>
    <source>
        <strain evidence="9 10">CCM 8626</strain>
    </source>
</reference>
<feature type="signal peptide" evidence="7">
    <location>
        <begin position="1"/>
        <end position="26"/>
    </location>
</feature>
<dbReference type="RefSeq" id="WP_380678413.1">
    <property type="nucleotide sequence ID" value="NZ_CP173186.1"/>
</dbReference>
<evidence type="ECO:0000256" key="6">
    <source>
        <dbReference type="ARBA" id="ARBA00022833"/>
    </source>
</evidence>
<dbReference type="Pfam" id="PF04389">
    <property type="entry name" value="Peptidase_M28"/>
    <property type="match status" value="1"/>
</dbReference>
<dbReference type="SUPFAM" id="SSF53187">
    <property type="entry name" value="Zn-dependent exopeptidases"/>
    <property type="match status" value="1"/>
</dbReference>
<evidence type="ECO:0000256" key="2">
    <source>
        <dbReference type="ARBA" id="ARBA00022670"/>
    </source>
</evidence>
<evidence type="ECO:0000256" key="4">
    <source>
        <dbReference type="ARBA" id="ARBA00022729"/>
    </source>
</evidence>
<dbReference type="GO" id="GO:0004177">
    <property type="term" value="F:aminopeptidase activity"/>
    <property type="evidence" value="ECO:0007669"/>
    <property type="project" value="UniProtKB-KW"/>
</dbReference>
<evidence type="ECO:0000313" key="10">
    <source>
        <dbReference type="Proteomes" id="UP001589792"/>
    </source>
</evidence>
<dbReference type="Proteomes" id="UP001589792">
    <property type="component" value="Unassembled WGS sequence"/>
</dbReference>
<accession>A0ABV6EHX6</accession>
<dbReference type="NCBIfam" id="NF007568">
    <property type="entry name" value="PRK10199.1"/>
    <property type="match status" value="1"/>
</dbReference>
<keyword evidence="10" id="KW-1185">Reference proteome</keyword>
<dbReference type="InterPro" id="IPR045175">
    <property type="entry name" value="M28_fam"/>
</dbReference>
<evidence type="ECO:0000256" key="1">
    <source>
        <dbReference type="ARBA" id="ARBA00022438"/>
    </source>
</evidence>
<proteinExistence type="predicted"/>